<feature type="non-terminal residue" evidence="1">
    <location>
        <position position="1"/>
    </location>
</feature>
<dbReference type="AlphaFoldDB" id="A0AAD7EP52"/>
<comment type="caution">
    <text evidence="1">The sequence shown here is derived from an EMBL/GenBank/DDBJ whole genome shotgun (WGS) entry which is preliminary data.</text>
</comment>
<sequence length="155" mass="17649">SVENPGDQDPGILELIRSPNCAELIIQKYLENPPFHQRPEYLCCNRCDPELQPAVNQELQWIAVNPGALVPKPTKLNIDQESLLLNQLLDWCLDSWRRVWKDRWPSYGPADCISNADLAEVAKHAMKITSIDGLRKYVPIIHWETLAGHSSRTVV</sequence>
<gene>
    <name evidence="1" type="ORF">DFH08DRAFT_703550</name>
</gene>
<dbReference type="Proteomes" id="UP001218218">
    <property type="component" value="Unassembled WGS sequence"/>
</dbReference>
<accession>A0AAD7EP52</accession>
<evidence type="ECO:0000313" key="1">
    <source>
        <dbReference type="EMBL" id="KAJ7342793.1"/>
    </source>
</evidence>
<name>A0AAD7EP52_9AGAR</name>
<evidence type="ECO:0000313" key="2">
    <source>
        <dbReference type="Proteomes" id="UP001218218"/>
    </source>
</evidence>
<reference evidence="1" key="1">
    <citation type="submission" date="2023-03" db="EMBL/GenBank/DDBJ databases">
        <title>Massive genome expansion in bonnet fungi (Mycena s.s.) driven by repeated elements and novel gene families across ecological guilds.</title>
        <authorList>
            <consortium name="Lawrence Berkeley National Laboratory"/>
            <person name="Harder C.B."/>
            <person name="Miyauchi S."/>
            <person name="Viragh M."/>
            <person name="Kuo A."/>
            <person name="Thoen E."/>
            <person name="Andreopoulos B."/>
            <person name="Lu D."/>
            <person name="Skrede I."/>
            <person name="Drula E."/>
            <person name="Henrissat B."/>
            <person name="Morin E."/>
            <person name="Kohler A."/>
            <person name="Barry K."/>
            <person name="LaButti K."/>
            <person name="Morin E."/>
            <person name="Salamov A."/>
            <person name="Lipzen A."/>
            <person name="Mereny Z."/>
            <person name="Hegedus B."/>
            <person name="Baldrian P."/>
            <person name="Stursova M."/>
            <person name="Weitz H."/>
            <person name="Taylor A."/>
            <person name="Grigoriev I.V."/>
            <person name="Nagy L.G."/>
            <person name="Martin F."/>
            <person name="Kauserud H."/>
        </authorList>
    </citation>
    <scope>NUCLEOTIDE SEQUENCE</scope>
    <source>
        <strain evidence="1">CBHHK002</strain>
    </source>
</reference>
<organism evidence="1 2">
    <name type="scientific">Mycena albidolilacea</name>
    <dbReference type="NCBI Taxonomy" id="1033008"/>
    <lineage>
        <taxon>Eukaryota</taxon>
        <taxon>Fungi</taxon>
        <taxon>Dikarya</taxon>
        <taxon>Basidiomycota</taxon>
        <taxon>Agaricomycotina</taxon>
        <taxon>Agaricomycetes</taxon>
        <taxon>Agaricomycetidae</taxon>
        <taxon>Agaricales</taxon>
        <taxon>Marasmiineae</taxon>
        <taxon>Mycenaceae</taxon>
        <taxon>Mycena</taxon>
    </lineage>
</organism>
<keyword evidence="2" id="KW-1185">Reference proteome</keyword>
<protein>
    <submittedName>
        <fullName evidence="1">Uncharacterized protein</fullName>
    </submittedName>
</protein>
<dbReference type="EMBL" id="JARIHO010000024">
    <property type="protein sequence ID" value="KAJ7342793.1"/>
    <property type="molecule type" value="Genomic_DNA"/>
</dbReference>
<proteinExistence type="predicted"/>